<sequence length="609" mass="68741">MEMWFGFCSVEVDSWALLTVKYGIHPSSAFRDAVEEAEDVIDELKYYELREKAKDHKDITSGSQRQLNLMNTDNDTGSTLAEPYFVGREKEKQTIVQWLAITPVEASEIVRSTHSVPIFSIVGHGGMGKTTLAQRVCEEEEVVNNFKVIWVHVSTRFNATSVTSKILESVTGVKPDADHLETLQQKLKQELRSVWYTLKEVKMIYGNSQISYYYLPAEVQICFRYCSIFPQDYEFKKKRFSADVDGLRIDFTRWKRTERIEDIGDKILAQLTRKSFFEMKFKVVQYTPDTLHQNFNLTIKQSGDVGHLPDESLMASLTFLSWNWKNCPGLRSLPSADVCKTLKSLKFLEIIGCENLSSLGGLSSLRSLISLKISSCSNLIAPHESGTAGDAAADGDIGRAWLPALASYVIGLWRRFWTPHPPRYRGLAGGGWEPSVLVAQEENPVVPDSNFQIDYLEIDLPYVLNIQPLSSLCHTKGLVIRGGTQMESLPEQWLLQNHNELESLKVLSANSLESLPPRMRDLRSLNFLLLSGAGKLRSLPDLPSSLKWLHVTGCCPELEAQIRVKDSPEWNKISHIPKVHIAAARPSSLVLTSSIVRMHLSDTLYSRML</sequence>
<dbReference type="AlphaFoldDB" id="A0A835FHM7"/>
<gene>
    <name evidence="2" type="ORF">HU200_010847</name>
</gene>
<keyword evidence="3" id="KW-1185">Reference proteome</keyword>
<dbReference type="SUPFAM" id="SSF52540">
    <property type="entry name" value="P-loop containing nucleoside triphosphate hydrolases"/>
    <property type="match status" value="1"/>
</dbReference>
<evidence type="ECO:0000259" key="1">
    <source>
        <dbReference type="Pfam" id="PF00931"/>
    </source>
</evidence>
<name>A0A835FHM7_9POAL</name>
<evidence type="ECO:0000313" key="3">
    <source>
        <dbReference type="Proteomes" id="UP000636709"/>
    </source>
</evidence>
<dbReference type="PANTHER" id="PTHR36766">
    <property type="entry name" value="PLANT BROAD-SPECTRUM MILDEW RESISTANCE PROTEIN RPW8"/>
    <property type="match status" value="1"/>
</dbReference>
<dbReference type="InterPro" id="IPR002182">
    <property type="entry name" value="NB-ARC"/>
</dbReference>
<dbReference type="Gene3D" id="3.80.10.10">
    <property type="entry name" value="Ribonuclease Inhibitor"/>
    <property type="match status" value="2"/>
</dbReference>
<dbReference type="OrthoDB" id="777063at2759"/>
<dbReference type="Pfam" id="PF00931">
    <property type="entry name" value="NB-ARC"/>
    <property type="match status" value="1"/>
</dbReference>
<dbReference type="SUPFAM" id="SSF52058">
    <property type="entry name" value="L domain-like"/>
    <property type="match status" value="1"/>
</dbReference>
<dbReference type="InterPro" id="IPR032675">
    <property type="entry name" value="LRR_dom_sf"/>
</dbReference>
<reference evidence="2" key="1">
    <citation type="submission" date="2020-07" db="EMBL/GenBank/DDBJ databases">
        <title>Genome sequence and genetic diversity analysis of an under-domesticated orphan crop, white fonio (Digitaria exilis).</title>
        <authorList>
            <person name="Bennetzen J.L."/>
            <person name="Chen S."/>
            <person name="Ma X."/>
            <person name="Wang X."/>
            <person name="Yssel A.E.J."/>
            <person name="Chaluvadi S.R."/>
            <person name="Johnson M."/>
            <person name="Gangashetty P."/>
            <person name="Hamidou F."/>
            <person name="Sanogo M.D."/>
            <person name="Zwaenepoel A."/>
            <person name="Wallace J."/>
            <person name="Van De Peer Y."/>
            <person name="Van Deynze A."/>
        </authorList>
    </citation>
    <scope>NUCLEOTIDE SEQUENCE</scope>
    <source>
        <tissue evidence="2">Leaves</tissue>
    </source>
</reference>
<accession>A0A835FHM7</accession>
<dbReference type="InterPro" id="IPR027417">
    <property type="entry name" value="P-loop_NTPase"/>
</dbReference>
<dbReference type="GO" id="GO:0043531">
    <property type="term" value="F:ADP binding"/>
    <property type="evidence" value="ECO:0007669"/>
    <property type="project" value="InterPro"/>
</dbReference>
<organism evidence="2 3">
    <name type="scientific">Digitaria exilis</name>
    <dbReference type="NCBI Taxonomy" id="1010633"/>
    <lineage>
        <taxon>Eukaryota</taxon>
        <taxon>Viridiplantae</taxon>
        <taxon>Streptophyta</taxon>
        <taxon>Embryophyta</taxon>
        <taxon>Tracheophyta</taxon>
        <taxon>Spermatophyta</taxon>
        <taxon>Magnoliopsida</taxon>
        <taxon>Liliopsida</taxon>
        <taxon>Poales</taxon>
        <taxon>Poaceae</taxon>
        <taxon>PACMAD clade</taxon>
        <taxon>Panicoideae</taxon>
        <taxon>Panicodae</taxon>
        <taxon>Paniceae</taxon>
        <taxon>Anthephorinae</taxon>
        <taxon>Digitaria</taxon>
    </lineage>
</organism>
<proteinExistence type="predicted"/>
<comment type="caution">
    <text evidence="2">The sequence shown here is derived from an EMBL/GenBank/DDBJ whole genome shotgun (WGS) entry which is preliminary data.</text>
</comment>
<evidence type="ECO:0000313" key="2">
    <source>
        <dbReference type="EMBL" id="KAF8757488.1"/>
    </source>
</evidence>
<dbReference type="PRINTS" id="PR00364">
    <property type="entry name" value="DISEASERSIST"/>
</dbReference>
<dbReference type="PANTHER" id="PTHR36766:SF64">
    <property type="entry name" value="OS12G0206100 PROTEIN"/>
    <property type="match status" value="1"/>
</dbReference>
<dbReference type="Proteomes" id="UP000636709">
    <property type="component" value="Unassembled WGS sequence"/>
</dbReference>
<dbReference type="Gene3D" id="3.40.50.300">
    <property type="entry name" value="P-loop containing nucleotide triphosphate hydrolases"/>
    <property type="match status" value="1"/>
</dbReference>
<protein>
    <recommendedName>
        <fullName evidence="1">NB-ARC domain-containing protein</fullName>
    </recommendedName>
</protein>
<feature type="domain" description="NB-ARC" evidence="1">
    <location>
        <begin position="115"/>
        <end position="193"/>
    </location>
</feature>
<dbReference type="EMBL" id="JACEFO010000772">
    <property type="protein sequence ID" value="KAF8757488.1"/>
    <property type="molecule type" value="Genomic_DNA"/>
</dbReference>